<keyword evidence="11" id="KW-1185">Reference proteome</keyword>
<evidence type="ECO:0000256" key="5">
    <source>
        <dbReference type="ARBA" id="ARBA00023014"/>
    </source>
</evidence>
<dbReference type="InterPro" id="IPR036724">
    <property type="entry name" value="Cobalamin-bd_sf"/>
</dbReference>
<dbReference type="CDD" id="cd01335">
    <property type="entry name" value="Radical_SAM"/>
    <property type="match status" value="1"/>
</dbReference>
<dbReference type="Proteomes" id="UP000521676">
    <property type="component" value="Unassembled WGS sequence"/>
</dbReference>
<keyword evidence="4" id="KW-0408">Iron</keyword>
<dbReference type="InterPro" id="IPR058240">
    <property type="entry name" value="rSAM_sf"/>
</dbReference>
<dbReference type="RefSeq" id="WP_341469565.1">
    <property type="nucleotide sequence ID" value="NZ_CP128399.1"/>
</dbReference>
<dbReference type="GO" id="GO:0005829">
    <property type="term" value="C:cytosol"/>
    <property type="evidence" value="ECO:0007669"/>
    <property type="project" value="TreeGrafter"/>
</dbReference>
<evidence type="ECO:0000259" key="7">
    <source>
        <dbReference type="PROSITE" id="PS51918"/>
    </source>
</evidence>
<dbReference type="PROSITE" id="PS51332">
    <property type="entry name" value="B12_BINDING"/>
    <property type="match status" value="1"/>
</dbReference>
<dbReference type="GO" id="GO:0051539">
    <property type="term" value="F:4 iron, 4 sulfur cluster binding"/>
    <property type="evidence" value="ECO:0007669"/>
    <property type="project" value="UniProtKB-KW"/>
</dbReference>
<comment type="cofactor">
    <cofactor evidence="1">
        <name>[4Fe-4S] cluster</name>
        <dbReference type="ChEBI" id="CHEBI:49883"/>
    </cofactor>
</comment>
<evidence type="ECO:0000313" key="9">
    <source>
        <dbReference type="EMBL" id="WJW67674.1"/>
    </source>
</evidence>
<keyword evidence="2" id="KW-0949">S-adenosyl-L-methionine</keyword>
<dbReference type="Gene3D" id="3.80.30.20">
    <property type="entry name" value="tm_1862 like domain"/>
    <property type="match status" value="1"/>
</dbReference>
<dbReference type="NCBIfam" id="TIGR02026">
    <property type="entry name" value="BchE"/>
    <property type="match status" value="1"/>
</dbReference>
<evidence type="ECO:0000256" key="1">
    <source>
        <dbReference type="ARBA" id="ARBA00001966"/>
    </source>
</evidence>
<dbReference type="SUPFAM" id="SSF102114">
    <property type="entry name" value="Radical SAM enzymes"/>
    <property type="match status" value="1"/>
</dbReference>
<dbReference type="SFLD" id="SFLDG01123">
    <property type="entry name" value="methyltransferase_(Class_B)"/>
    <property type="match status" value="1"/>
</dbReference>
<dbReference type="PROSITE" id="PS51918">
    <property type="entry name" value="RADICAL_SAM"/>
    <property type="match status" value="1"/>
</dbReference>
<dbReference type="Proteomes" id="UP001431572">
    <property type="component" value="Chromosome 1"/>
</dbReference>
<evidence type="ECO:0000256" key="4">
    <source>
        <dbReference type="ARBA" id="ARBA00023004"/>
    </source>
</evidence>
<dbReference type="InterPro" id="IPR051198">
    <property type="entry name" value="BchE-like"/>
</dbReference>
<dbReference type="CDD" id="cd02068">
    <property type="entry name" value="radical_SAM_B12_BD"/>
    <property type="match status" value="1"/>
</dbReference>
<gene>
    <name evidence="8" type="primary">bchE</name>
    <name evidence="8" type="ORF">HXX08_08025</name>
    <name evidence="9" type="ORF">OZ401_000949</name>
</gene>
<proteinExistence type="predicted"/>
<dbReference type="InterPro" id="IPR034466">
    <property type="entry name" value="Methyltransferase_Class_B"/>
</dbReference>
<organism evidence="8 10">
    <name type="scientific">Candidatus Chlorohelix allophototropha</name>
    <dbReference type="NCBI Taxonomy" id="3003348"/>
    <lineage>
        <taxon>Bacteria</taxon>
        <taxon>Bacillati</taxon>
        <taxon>Chloroflexota</taxon>
        <taxon>Chloroflexia</taxon>
        <taxon>Candidatus Chloroheliales</taxon>
        <taxon>Candidatus Chloroheliaceae</taxon>
        <taxon>Candidatus Chlorohelix</taxon>
    </lineage>
</organism>
<dbReference type="EMBL" id="JACATZ010000001">
    <property type="protein sequence ID" value="NWJ45809.1"/>
    <property type="molecule type" value="Genomic_DNA"/>
</dbReference>
<dbReference type="InterPro" id="IPR006158">
    <property type="entry name" value="Cobalamin-bd"/>
</dbReference>
<evidence type="ECO:0000313" key="8">
    <source>
        <dbReference type="EMBL" id="NWJ45809.1"/>
    </source>
</evidence>
<dbReference type="PANTHER" id="PTHR43409">
    <property type="entry name" value="ANAEROBIC MAGNESIUM-PROTOPORPHYRIN IX MONOMETHYL ESTER CYCLASE-RELATED"/>
    <property type="match status" value="1"/>
</dbReference>
<keyword evidence="5" id="KW-0411">Iron-sulfur</keyword>
<evidence type="ECO:0000259" key="6">
    <source>
        <dbReference type="PROSITE" id="PS51332"/>
    </source>
</evidence>
<evidence type="ECO:0000256" key="3">
    <source>
        <dbReference type="ARBA" id="ARBA00022723"/>
    </source>
</evidence>
<dbReference type="AlphaFoldDB" id="A0A8T7M1A9"/>
<dbReference type="SFLD" id="SFLDS00029">
    <property type="entry name" value="Radical_SAM"/>
    <property type="match status" value="1"/>
</dbReference>
<dbReference type="Pfam" id="PF02310">
    <property type="entry name" value="B12-binding"/>
    <property type="match status" value="1"/>
</dbReference>
<dbReference type="InterPro" id="IPR023404">
    <property type="entry name" value="rSAM_horseshoe"/>
</dbReference>
<dbReference type="EMBL" id="CP128399">
    <property type="protein sequence ID" value="WJW67674.1"/>
    <property type="molecule type" value="Genomic_DNA"/>
</dbReference>
<feature type="domain" description="B12-binding" evidence="6">
    <location>
        <begin position="9"/>
        <end position="143"/>
    </location>
</feature>
<dbReference type="Gene3D" id="3.40.50.280">
    <property type="entry name" value="Cobalamin-binding domain"/>
    <property type="match status" value="1"/>
</dbReference>
<dbReference type="PANTHER" id="PTHR43409:SF13">
    <property type="entry name" value="ANAEROBIC MAGNESIUM-PROTOPORPHYRIN IX MONOMETHYL ESTER CYCLASE"/>
    <property type="match status" value="1"/>
</dbReference>
<evidence type="ECO:0000313" key="11">
    <source>
        <dbReference type="Proteomes" id="UP001431572"/>
    </source>
</evidence>
<dbReference type="InterPro" id="IPR006638">
    <property type="entry name" value="Elp3/MiaA/NifB-like_rSAM"/>
</dbReference>
<reference evidence="8 10" key="1">
    <citation type="submission" date="2020-06" db="EMBL/GenBank/DDBJ databases">
        <title>Anoxygenic phototrophic Chloroflexota member uses a Type I reaction center.</title>
        <authorList>
            <person name="Tsuji J.M."/>
            <person name="Shaw N.A."/>
            <person name="Nagashima S."/>
            <person name="Venkiteswaran J."/>
            <person name="Schiff S.L."/>
            <person name="Hanada S."/>
            <person name="Tank M."/>
            <person name="Neufeld J.D."/>
        </authorList>
    </citation>
    <scope>NUCLEOTIDE SEQUENCE [LARGE SCALE GENOMIC DNA]</scope>
    <source>
        <strain evidence="8">L227-S17</strain>
    </source>
</reference>
<dbReference type="SUPFAM" id="SSF52242">
    <property type="entry name" value="Cobalamin (vitamin B12)-binding domain"/>
    <property type="match status" value="1"/>
</dbReference>
<dbReference type="InterPro" id="IPR007197">
    <property type="entry name" value="rSAM"/>
</dbReference>
<dbReference type="Pfam" id="PF04055">
    <property type="entry name" value="Radical_SAM"/>
    <property type="match status" value="1"/>
</dbReference>
<sequence>MRILMIQPNYHSGGAEIAGNWPPGWVPYIGGALKKAGYNQVKFVDSMTKDLPDEAVAAIIKSYAPDVVLTTAITPMIYQSQKVMKIAREMAPNAKTILGGIHPTFMYAEVLNEAPYIDYIVRGEGEEIIVNLLRSIEAGTDLQDRSTILGLSYIQDGQVVATPAHPVIQNLDTISADWSLLEWKDYIYRPLNCRVAVPNFARGCPFTCRFCSQWSFWRTYRTRTPKLFVDEIEQLVKVHNVGFFILADEEPTINKKKFVALCQELIDRKLDIHWGINTRVTDILRDQELLPFYRKAGLVHVSLGTEAAAQLKLDRFRKQTTIEQNKRAVQLLKDAGMVAEVQFIMGLENETKETIEETYRLAMDWKPDMANWNMYTPWPFAELFEELGDRVEVRDYSKYNFVTPIMKPDAMEREEVLKGVLKNYARFFANKTFTSYPFIKDKWKRKYMMGCLKAFAVTTLNKRFYNLGRIKRKGFKAEIDFGFDSDRILNTEELARYKGMRGDKISQENVVMLGNIGNGPVSLHGAPKGLPEEYSDENSDKKKLTMIDSISVSACGAPNHLPEYVEEEAPQAVMKMVSTDVSACGAPKGLPDVYEELEDVEPVAQKES</sequence>
<dbReference type="GO" id="GO:0031419">
    <property type="term" value="F:cobalamin binding"/>
    <property type="evidence" value="ECO:0007669"/>
    <property type="project" value="InterPro"/>
</dbReference>
<accession>A0A8T7M1A9</accession>
<reference evidence="9" key="2">
    <citation type="journal article" date="2024" name="Nature">
        <title>Anoxygenic phototroph of the Chloroflexota uses a type I reaction centre.</title>
        <authorList>
            <person name="Tsuji J.M."/>
            <person name="Shaw N.A."/>
            <person name="Nagashima S."/>
            <person name="Venkiteswaran J.J."/>
            <person name="Schiff S.L."/>
            <person name="Watanabe T."/>
            <person name="Fukui M."/>
            <person name="Hanada S."/>
            <person name="Tank M."/>
            <person name="Neufeld J.D."/>
        </authorList>
    </citation>
    <scope>NUCLEOTIDE SEQUENCE</scope>
    <source>
        <strain evidence="9">L227-S17</strain>
    </source>
</reference>
<evidence type="ECO:0000256" key="2">
    <source>
        <dbReference type="ARBA" id="ARBA00022691"/>
    </source>
</evidence>
<feature type="domain" description="Radical SAM core" evidence="7">
    <location>
        <begin position="185"/>
        <end position="415"/>
    </location>
</feature>
<protein>
    <submittedName>
        <fullName evidence="8">Magnesium-protoporphyrin IX monomethyl ester anaerobic oxidative cyclase</fullName>
    </submittedName>
</protein>
<keyword evidence="3" id="KW-0479">Metal-binding</keyword>
<evidence type="ECO:0000313" key="10">
    <source>
        <dbReference type="Proteomes" id="UP000521676"/>
    </source>
</evidence>
<dbReference type="GO" id="GO:0046872">
    <property type="term" value="F:metal ion binding"/>
    <property type="evidence" value="ECO:0007669"/>
    <property type="project" value="UniProtKB-KW"/>
</dbReference>
<dbReference type="GO" id="GO:0003824">
    <property type="term" value="F:catalytic activity"/>
    <property type="evidence" value="ECO:0007669"/>
    <property type="project" value="InterPro"/>
</dbReference>
<dbReference type="SFLD" id="SFLDG01082">
    <property type="entry name" value="B12-binding_domain_containing"/>
    <property type="match status" value="1"/>
</dbReference>
<name>A0A8T7M1A9_9CHLR</name>
<dbReference type="SFLD" id="SFLDF00302">
    <property type="entry name" value="anaerobic_magnesium-protoporph"/>
    <property type="match status" value="1"/>
</dbReference>
<dbReference type="SMART" id="SM00729">
    <property type="entry name" value="Elp3"/>
    <property type="match status" value="1"/>
</dbReference>